<gene>
    <name evidence="3" type="ORF">I4J89_12980</name>
</gene>
<dbReference type="PANTHER" id="PTHR30204:SF98">
    <property type="entry name" value="HTH-TYPE TRANSCRIPTIONAL REGULATOR ADHR"/>
    <property type="match status" value="1"/>
</dbReference>
<dbReference type="SUPFAM" id="SSF46955">
    <property type="entry name" value="Putative DNA-binding domain"/>
    <property type="match status" value="1"/>
</dbReference>
<comment type="caution">
    <text evidence="3">The sequence shown here is derived from an EMBL/GenBank/DDBJ whole genome shotgun (WGS) entry which is preliminary data.</text>
</comment>
<name>A0A931FX39_9ACTN</name>
<dbReference type="InterPro" id="IPR009061">
    <property type="entry name" value="DNA-bd_dom_put_sf"/>
</dbReference>
<dbReference type="AlphaFoldDB" id="A0A931FX39"/>
<dbReference type="PROSITE" id="PS00552">
    <property type="entry name" value="HTH_MERR_1"/>
    <property type="match status" value="1"/>
</dbReference>
<dbReference type="PANTHER" id="PTHR30204">
    <property type="entry name" value="REDOX-CYCLING DRUG-SENSING TRANSCRIPTIONAL ACTIVATOR SOXR"/>
    <property type="match status" value="1"/>
</dbReference>
<dbReference type="GO" id="GO:0003677">
    <property type="term" value="F:DNA binding"/>
    <property type="evidence" value="ECO:0007669"/>
    <property type="project" value="UniProtKB-KW"/>
</dbReference>
<protein>
    <submittedName>
        <fullName evidence="3">MerR family transcriptional regulator</fullName>
    </submittedName>
</protein>
<dbReference type="GO" id="GO:0003700">
    <property type="term" value="F:DNA-binding transcription factor activity"/>
    <property type="evidence" value="ECO:0007669"/>
    <property type="project" value="InterPro"/>
</dbReference>
<keyword evidence="1" id="KW-0238">DNA-binding</keyword>
<feature type="domain" description="HTH merR-type" evidence="2">
    <location>
        <begin position="1"/>
        <end position="71"/>
    </location>
</feature>
<proteinExistence type="predicted"/>
<dbReference type="InterPro" id="IPR047057">
    <property type="entry name" value="MerR_fam"/>
</dbReference>
<dbReference type="Gene3D" id="1.10.1660.10">
    <property type="match status" value="1"/>
</dbReference>
<dbReference type="EMBL" id="JADQTO010000005">
    <property type="protein sequence ID" value="MBG0562377.1"/>
    <property type="molecule type" value="Genomic_DNA"/>
</dbReference>
<evidence type="ECO:0000256" key="1">
    <source>
        <dbReference type="ARBA" id="ARBA00023125"/>
    </source>
</evidence>
<dbReference type="CDD" id="cd01109">
    <property type="entry name" value="HTH_YyaN"/>
    <property type="match status" value="1"/>
</dbReference>
<organism evidence="3 4">
    <name type="scientific">Actinoplanes aureus</name>
    <dbReference type="NCBI Taxonomy" id="2792083"/>
    <lineage>
        <taxon>Bacteria</taxon>
        <taxon>Bacillati</taxon>
        <taxon>Actinomycetota</taxon>
        <taxon>Actinomycetes</taxon>
        <taxon>Micromonosporales</taxon>
        <taxon>Micromonosporaceae</taxon>
        <taxon>Actinoplanes</taxon>
    </lineage>
</organism>
<dbReference type="Proteomes" id="UP000598146">
    <property type="component" value="Unassembled WGS sequence"/>
</dbReference>
<evidence type="ECO:0000313" key="3">
    <source>
        <dbReference type="EMBL" id="MBG0562377.1"/>
    </source>
</evidence>
<dbReference type="InterPro" id="IPR000551">
    <property type="entry name" value="MerR-type_HTH_dom"/>
</dbReference>
<accession>A0A931FX39</accession>
<dbReference type="SMART" id="SM00422">
    <property type="entry name" value="HTH_MERR"/>
    <property type="match status" value="1"/>
</dbReference>
<reference evidence="3" key="1">
    <citation type="submission" date="2020-11" db="EMBL/GenBank/DDBJ databases">
        <title>Isolation and identification of active actinomycetes.</title>
        <authorList>
            <person name="Sun X."/>
        </authorList>
    </citation>
    <scope>NUCLEOTIDE SEQUENCE</scope>
    <source>
        <strain evidence="3">NEAU-A11</strain>
    </source>
</reference>
<sequence length="131" mass="14978">MPYTPGEAAGRIGVSIDTIRYYEKIGLMHGIRRDSGGRRVFSEDDLSRLGLLRCLRDSGMPIARLRRFAELLQGGDATADQRTALLEEHDREIDEKVAQLRREQERVREKIKWYRSVSVAAPQDTEAVARH</sequence>
<keyword evidence="4" id="KW-1185">Reference proteome</keyword>
<dbReference type="RefSeq" id="WP_196414157.1">
    <property type="nucleotide sequence ID" value="NZ_JADQTO010000005.1"/>
</dbReference>
<evidence type="ECO:0000313" key="4">
    <source>
        <dbReference type="Proteomes" id="UP000598146"/>
    </source>
</evidence>
<dbReference type="PRINTS" id="PR00040">
    <property type="entry name" value="HTHMERR"/>
</dbReference>
<dbReference type="Pfam" id="PF13411">
    <property type="entry name" value="MerR_1"/>
    <property type="match status" value="1"/>
</dbReference>
<dbReference type="PROSITE" id="PS50937">
    <property type="entry name" value="HTH_MERR_2"/>
    <property type="match status" value="1"/>
</dbReference>
<evidence type="ECO:0000259" key="2">
    <source>
        <dbReference type="PROSITE" id="PS50937"/>
    </source>
</evidence>